<dbReference type="AlphaFoldDB" id="A0A9D3VUV7"/>
<dbReference type="EMBL" id="JAIQCV010000005">
    <property type="protein sequence ID" value="KAH1097061.1"/>
    <property type="molecule type" value="Genomic_DNA"/>
</dbReference>
<organism evidence="3 4">
    <name type="scientific">Gossypium stocksii</name>
    <dbReference type="NCBI Taxonomy" id="47602"/>
    <lineage>
        <taxon>Eukaryota</taxon>
        <taxon>Viridiplantae</taxon>
        <taxon>Streptophyta</taxon>
        <taxon>Embryophyta</taxon>
        <taxon>Tracheophyta</taxon>
        <taxon>Spermatophyta</taxon>
        <taxon>Magnoliopsida</taxon>
        <taxon>eudicotyledons</taxon>
        <taxon>Gunneridae</taxon>
        <taxon>Pentapetalae</taxon>
        <taxon>rosids</taxon>
        <taxon>malvids</taxon>
        <taxon>Malvales</taxon>
        <taxon>Malvaceae</taxon>
        <taxon>Malvoideae</taxon>
        <taxon>Gossypium</taxon>
    </lineage>
</organism>
<dbReference type="SUPFAM" id="SSF47473">
    <property type="entry name" value="EF-hand"/>
    <property type="match status" value="1"/>
</dbReference>
<accession>A0A9D3VUV7</accession>
<evidence type="ECO:0000313" key="3">
    <source>
        <dbReference type="EMBL" id="KAH1097061.1"/>
    </source>
</evidence>
<sequence>MAIKTQSYSVDGKHEMTVDEFKRWLKKFDVDKDGKISKDELADAIRVSGGWFAGRKSKYGIRSVDVNANGFVDDNEIKKPCRVCRKTLKCEDSAFVRG</sequence>
<dbReference type="Proteomes" id="UP000828251">
    <property type="component" value="Unassembled WGS sequence"/>
</dbReference>
<dbReference type="InterPro" id="IPR002048">
    <property type="entry name" value="EF_hand_dom"/>
</dbReference>
<comment type="caution">
    <text evidence="3">The sequence shown here is derived from an EMBL/GenBank/DDBJ whole genome shotgun (WGS) entry which is preliminary data.</text>
</comment>
<keyword evidence="4" id="KW-1185">Reference proteome</keyword>
<reference evidence="3 4" key="1">
    <citation type="journal article" date="2021" name="Plant Biotechnol. J.">
        <title>Multi-omics assisted identification of the key and species-specific regulatory components of drought-tolerant mechanisms in Gossypium stocksii.</title>
        <authorList>
            <person name="Yu D."/>
            <person name="Ke L."/>
            <person name="Zhang D."/>
            <person name="Wu Y."/>
            <person name="Sun Y."/>
            <person name="Mei J."/>
            <person name="Sun J."/>
            <person name="Sun Y."/>
        </authorList>
    </citation>
    <scope>NUCLEOTIDE SEQUENCE [LARGE SCALE GENOMIC DNA]</scope>
    <source>
        <strain evidence="4">cv. E1</strain>
        <tissue evidence="3">Leaf</tissue>
    </source>
</reference>
<dbReference type="GO" id="GO:0005509">
    <property type="term" value="F:calcium ion binding"/>
    <property type="evidence" value="ECO:0007669"/>
    <property type="project" value="InterPro"/>
</dbReference>
<evidence type="ECO:0000313" key="4">
    <source>
        <dbReference type="Proteomes" id="UP000828251"/>
    </source>
</evidence>
<proteinExistence type="predicted"/>
<keyword evidence="1" id="KW-0106">Calcium</keyword>
<dbReference type="InterPro" id="IPR018247">
    <property type="entry name" value="EF_Hand_1_Ca_BS"/>
</dbReference>
<evidence type="ECO:0000259" key="2">
    <source>
        <dbReference type="PROSITE" id="PS50222"/>
    </source>
</evidence>
<dbReference type="OrthoDB" id="26525at2759"/>
<dbReference type="SMART" id="SM00054">
    <property type="entry name" value="EFh"/>
    <property type="match status" value="1"/>
</dbReference>
<dbReference type="Pfam" id="PF00036">
    <property type="entry name" value="EF-hand_1"/>
    <property type="match status" value="1"/>
</dbReference>
<dbReference type="InterPro" id="IPR011992">
    <property type="entry name" value="EF-hand-dom_pair"/>
</dbReference>
<feature type="domain" description="EF-hand" evidence="2">
    <location>
        <begin position="16"/>
        <end position="51"/>
    </location>
</feature>
<dbReference type="Gene3D" id="1.10.238.10">
    <property type="entry name" value="EF-hand"/>
    <property type="match status" value="1"/>
</dbReference>
<dbReference type="PROSITE" id="PS00018">
    <property type="entry name" value="EF_HAND_1"/>
    <property type="match status" value="2"/>
</dbReference>
<name>A0A9D3VUV7_9ROSI</name>
<protein>
    <recommendedName>
        <fullName evidence="2">EF-hand domain-containing protein</fullName>
    </recommendedName>
</protein>
<gene>
    <name evidence="3" type="ORF">J1N35_013982</name>
</gene>
<evidence type="ECO:0000256" key="1">
    <source>
        <dbReference type="ARBA" id="ARBA00022837"/>
    </source>
</evidence>
<dbReference type="PROSITE" id="PS50222">
    <property type="entry name" value="EF_HAND_2"/>
    <property type="match status" value="1"/>
</dbReference>